<feature type="chain" id="PRO_5036022071" evidence="1">
    <location>
        <begin position="20"/>
        <end position="318"/>
    </location>
</feature>
<evidence type="ECO:0000313" key="2">
    <source>
        <dbReference type="EMBL" id="CAD5232508.1"/>
    </source>
</evidence>
<gene>
    <name evidence="2" type="ORF">BXYJ_LOCUS12599</name>
</gene>
<organism evidence="3 5">
    <name type="scientific">Bursaphelenchus xylophilus</name>
    <name type="common">Pinewood nematode worm</name>
    <name type="synonym">Aphelenchoides xylophilus</name>
    <dbReference type="NCBI Taxonomy" id="6326"/>
    <lineage>
        <taxon>Eukaryota</taxon>
        <taxon>Metazoa</taxon>
        <taxon>Ecdysozoa</taxon>
        <taxon>Nematoda</taxon>
        <taxon>Chromadorea</taxon>
        <taxon>Rhabditida</taxon>
        <taxon>Tylenchina</taxon>
        <taxon>Tylenchomorpha</taxon>
        <taxon>Aphelenchoidea</taxon>
        <taxon>Aphelenchoididae</taxon>
        <taxon>Bursaphelenchus</taxon>
    </lineage>
</organism>
<protein>
    <submittedName>
        <fullName evidence="2">(pine wood nematode) hypothetical protein</fullName>
    </submittedName>
</protein>
<dbReference type="EMBL" id="CAJFDI010000005">
    <property type="protein sequence ID" value="CAD5232508.1"/>
    <property type="molecule type" value="Genomic_DNA"/>
</dbReference>
<evidence type="ECO:0000256" key="1">
    <source>
        <dbReference type="SAM" id="SignalP"/>
    </source>
</evidence>
<dbReference type="Proteomes" id="UP000095284">
    <property type="component" value="Unplaced"/>
</dbReference>
<evidence type="ECO:0000313" key="4">
    <source>
        <dbReference type="Proteomes" id="UP000659654"/>
    </source>
</evidence>
<dbReference type="OrthoDB" id="5809124at2759"/>
<keyword evidence="4" id="KW-1185">Reference proteome</keyword>
<evidence type="ECO:0000313" key="3">
    <source>
        <dbReference type="Proteomes" id="UP000095284"/>
    </source>
</evidence>
<reference evidence="2" key="2">
    <citation type="submission" date="2020-09" db="EMBL/GenBank/DDBJ databases">
        <authorList>
            <person name="Kikuchi T."/>
        </authorList>
    </citation>
    <scope>NUCLEOTIDE SEQUENCE</scope>
    <source>
        <strain evidence="2">Ka4C1</strain>
    </source>
</reference>
<proteinExistence type="predicted"/>
<dbReference type="AlphaFoldDB" id="A0A1I7S5V0"/>
<feature type="signal peptide" evidence="1">
    <location>
        <begin position="1"/>
        <end position="19"/>
    </location>
</feature>
<reference evidence="5" key="1">
    <citation type="submission" date="2016-11" db="UniProtKB">
        <authorList>
            <consortium name="WormBaseParasite"/>
        </authorList>
    </citation>
    <scope>IDENTIFICATION</scope>
</reference>
<dbReference type="WBParaSite" id="BXY_0838600.1">
    <property type="protein sequence ID" value="BXY_0838600.1"/>
    <property type="gene ID" value="BXY_0838600"/>
</dbReference>
<name>A0A1I7S5V0_BURXY</name>
<keyword evidence="1" id="KW-0732">Signal</keyword>
<sequence length="318" mass="35653">MLLKYVLFTVVYVVNNVNSVDPINGIVRDVAYIARNAWEQIVGQIKLPRITASENGFSFQLDEPTQEIETHCPRCLPASPHLLVGTWNAVLWSQNFHIGTMTDLNSIIDKLEQGKPIYTEMAINDLLVDAPEIYCPRLTVLNATDVTRFEFIYQVADGRQKSIIGPWENLRDGTFFWRIAPTLHTRLCVAFATVNQNPAASDFVILNQVDSWPQCSNFIALAKSRAPEEVNNLRDFMEQQNLDGVFNKVKKLYCPGSTAGTPNNSILNGLIPPQNGVVYPPEDNETTVSDNAIDPFALPREEIINQTGNSNSTEEIER</sequence>
<accession>A0A1I7S5V0</accession>
<evidence type="ECO:0000313" key="5">
    <source>
        <dbReference type="WBParaSite" id="BXY_0838600.1"/>
    </source>
</evidence>
<dbReference type="Proteomes" id="UP000582659">
    <property type="component" value="Unassembled WGS sequence"/>
</dbReference>
<dbReference type="EMBL" id="CAJFCV020000005">
    <property type="protein sequence ID" value="CAG9125087.1"/>
    <property type="molecule type" value="Genomic_DNA"/>
</dbReference>
<dbReference type="Proteomes" id="UP000659654">
    <property type="component" value="Unassembled WGS sequence"/>
</dbReference>